<dbReference type="GO" id="GO:0071949">
    <property type="term" value="F:FAD binding"/>
    <property type="evidence" value="ECO:0007669"/>
    <property type="project" value="InterPro"/>
</dbReference>
<proteinExistence type="predicted"/>
<dbReference type="InterPro" id="IPR036318">
    <property type="entry name" value="FAD-bd_PCMH-like_sf"/>
</dbReference>
<keyword evidence="5" id="KW-1185">Reference proteome</keyword>
<evidence type="ECO:0000256" key="2">
    <source>
        <dbReference type="ARBA" id="ARBA00022827"/>
    </source>
</evidence>
<dbReference type="PANTHER" id="PTHR11748:SF103">
    <property type="entry name" value="GLYCOLATE OXIDASE SUBUNIT GLCE"/>
    <property type="match status" value="1"/>
</dbReference>
<gene>
    <name evidence="4" type="ORF">H1P_20040</name>
</gene>
<sequence length="436" mass="47742">MSNAIADKLQSITNCNATIIKFPHTDSDWQHKIKQSVTGSLESVYLVIPHKVDVLATVIKTAYYERWNIMPCGNGSKLDWGGLTKDVQLVVSTQKCDRIIQHAVDDLTITVEAGITLAKLQATLKATNQFLPIDPAFPETATIGGILATADTGSLRQRYGGIRDLVLGISFVRGDGEIAKAGGRVVKNVAGYDLMKLFIGSYGTLGIITQVTFRTYPIPQASQTLAIAGKGEQIAQAIKLLKNSSLTPTAADLITASVAKKLEITEDNALLVRFQAIPESIQDQTAQLATMLDNLAVKITPYQAESEQQLWHQLATLVRTPQTLEATICKFGILSTEAMELLQQLKSIDSQSYAMIHIGSGIGMLQLSVTEPNIIQTIREFCQNKSGFLSVLTAPQNIKQQIDIWGYSGNALEMMTNIKQKFDPKQILNCDRFMLK</sequence>
<accession>A0A563VPT4</accession>
<evidence type="ECO:0000259" key="3">
    <source>
        <dbReference type="PROSITE" id="PS51387"/>
    </source>
</evidence>
<dbReference type="InterPro" id="IPR006094">
    <property type="entry name" value="Oxid_FAD_bind_N"/>
</dbReference>
<reference evidence="4 5" key="1">
    <citation type="submission" date="2019-01" db="EMBL/GenBank/DDBJ databases">
        <authorList>
            <person name="Brito A."/>
        </authorList>
    </citation>
    <scope>NUCLEOTIDE SEQUENCE [LARGE SCALE GENOMIC DNA]</scope>
    <source>
        <strain evidence="4">1</strain>
    </source>
</reference>
<keyword evidence="1" id="KW-0285">Flavoprotein</keyword>
<dbReference type="Proteomes" id="UP000320055">
    <property type="component" value="Unassembled WGS sequence"/>
</dbReference>
<organism evidence="4 5">
    <name type="scientific">Hyella patelloides LEGE 07179</name>
    <dbReference type="NCBI Taxonomy" id="945734"/>
    <lineage>
        <taxon>Bacteria</taxon>
        <taxon>Bacillati</taxon>
        <taxon>Cyanobacteriota</taxon>
        <taxon>Cyanophyceae</taxon>
        <taxon>Pleurocapsales</taxon>
        <taxon>Hyellaceae</taxon>
        <taxon>Hyella</taxon>
    </lineage>
</organism>
<evidence type="ECO:0000313" key="4">
    <source>
        <dbReference type="EMBL" id="VEP13433.1"/>
    </source>
</evidence>
<dbReference type="Gene3D" id="3.30.465.10">
    <property type="match status" value="1"/>
</dbReference>
<dbReference type="InterPro" id="IPR016164">
    <property type="entry name" value="FAD-linked_Oxase-like_C"/>
</dbReference>
<dbReference type="PROSITE" id="PS51387">
    <property type="entry name" value="FAD_PCMH"/>
    <property type="match status" value="1"/>
</dbReference>
<dbReference type="AlphaFoldDB" id="A0A563VPT4"/>
<dbReference type="InterPro" id="IPR016169">
    <property type="entry name" value="FAD-bd_PCMH_sub2"/>
</dbReference>
<dbReference type="SUPFAM" id="SSF56176">
    <property type="entry name" value="FAD-binding/transporter-associated domain-like"/>
    <property type="match status" value="1"/>
</dbReference>
<dbReference type="Pfam" id="PF01565">
    <property type="entry name" value="FAD_binding_4"/>
    <property type="match status" value="1"/>
</dbReference>
<feature type="domain" description="FAD-binding PCMH-type" evidence="3">
    <location>
        <begin position="38"/>
        <end position="218"/>
    </location>
</feature>
<dbReference type="EMBL" id="CAACVJ010000112">
    <property type="protein sequence ID" value="VEP13433.1"/>
    <property type="molecule type" value="Genomic_DNA"/>
</dbReference>
<dbReference type="RefSeq" id="WP_144863063.1">
    <property type="nucleotide sequence ID" value="NZ_LR213767.1"/>
</dbReference>
<dbReference type="GO" id="GO:0003824">
    <property type="term" value="F:catalytic activity"/>
    <property type="evidence" value="ECO:0007669"/>
    <property type="project" value="InterPro"/>
</dbReference>
<dbReference type="OrthoDB" id="9767256at2"/>
<dbReference type="PANTHER" id="PTHR11748">
    <property type="entry name" value="D-LACTATE DEHYDROGENASE"/>
    <property type="match status" value="1"/>
</dbReference>
<evidence type="ECO:0000313" key="5">
    <source>
        <dbReference type="Proteomes" id="UP000320055"/>
    </source>
</evidence>
<dbReference type="SUPFAM" id="SSF55103">
    <property type="entry name" value="FAD-linked oxidases, C-terminal domain"/>
    <property type="match status" value="1"/>
</dbReference>
<dbReference type="InterPro" id="IPR016166">
    <property type="entry name" value="FAD-bd_PCMH"/>
</dbReference>
<evidence type="ECO:0000256" key="1">
    <source>
        <dbReference type="ARBA" id="ARBA00022630"/>
    </source>
</evidence>
<keyword evidence="2" id="KW-0274">FAD</keyword>
<protein>
    <submittedName>
        <fullName evidence="4">FAD/FMN-dependent dehydrogenase</fullName>
    </submittedName>
</protein>
<name>A0A563VPT4_9CYAN</name>